<evidence type="ECO:0000259" key="1">
    <source>
        <dbReference type="Pfam" id="PF03061"/>
    </source>
</evidence>
<name>A0A3G2S755_MALR7</name>
<dbReference type="AlphaFoldDB" id="A0A3G2S755"/>
<dbReference type="PANTHER" id="PTHR47260">
    <property type="entry name" value="UPF0644 PROTEIN PB2B4.06"/>
    <property type="match status" value="1"/>
</dbReference>
<evidence type="ECO:0000313" key="2">
    <source>
        <dbReference type="EMBL" id="AYO43873.1"/>
    </source>
</evidence>
<dbReference type="InterPro" id="IPR052061">
    <property type="entry name" value="PTE-AB_protein"/>
</dbReference>
<dbReference type="InterPro" id="IPR006683">
    <property type="entry name" value="Thioestr_dom"/>
</dbReference>
<dbReference type="VEuPathDB" id="FungiDB:DNF11_2923"/>
<dbReference type="InterPro" id="IPR029069">
    <property type="entry name" value="HotDog_dom_sf"/>
</dbReference>
<dbReference type="Pfam" id="PF03061">
    <property type="entry name" value="4HBT"/>
    <property type="match status" value="1"/>
</dbReference>
<feature type="domain" description="Thioesterase" evidence="1">
    <location>
        <begin position="127"/>
        <end position="192"/>
    </location>
</feature>
<reference evidence="2 3" key="1">
    <citation type="submission" date="2018-10" db="EMBL/GenBank/DDBJ databases">
        <title>Complete genome sequence of Malassezia restricta CBS 7877.</title>
        <authorList>
            <person name="Morand S.C."/>
            <person name="Bertignac M."/>
            <person name="Iltis A."/>
            <person name="Kolder I."/>
            <person name="Pirovano W."/>
            <person name="Jourdain R."/>
            <person name="Clavaud C."/>
        </authorList>
    </citation>
    <scope>NUCLEOTIDE SEQUENCE [LARGE SCALE GENOMIC DNA]</scope>
    <source>
        <strain evidence="2 3">CBS 7877</strain>
    </source>
</reference>
<organism evidence="2 3">
    <name type="scientific">Malassezia restricta (strain ATCC 96810 / NBRC 103918 / CBS 7877)</name>
    <name type="common">Seborrheic dermatitis infection agent</name>
    <dbReference type="NCBI Taxonomy" id="425264"/>
    <lineage>
        <taxon>Eukaryota</taxon>
        <taxon>Fungi</taxon>
        <taxon>Dikarya</taxon>
        <taxon>Basidiomycota</taxon>
        <taxon>Ustilaginomycotina</taxon>
        <taxon>Malasseziomycetes</taxon>
        <taxon>Malasseziales</taxon>
        <taxon>Malasseziaceae</taxon>
        <taxon>Malassezia</taxon>
    </lineage>
</organism>
<protein>
    <recommendedName>
        <fullName evidence="1">Thioesterase domain-containing protein</fullName>
    </recommendedName>
</protein>
<dbReference type="Gene3D" id="3.10.129.10">
    <property type="entry name" value="Hotdog Thioesterase"/>
    <property type="match status" value="1"/>
</dbReference>
<keyword evidence="3" id="KW-1185">Reference proteome</keyword>
<gene>
    <name evidence="2" type="ORF">DNF11_2923</name>
</gene>
<dbReference type="CDD" id="cd03443">
    <property type="entry name" value="PaaI_thioesterase"/>
    <property type="match status" value="1"/>
</dbReference>
<accession>A0A3G2S755</accession>
<sequence length="233" mass="25891">MSEQETEAYCSEIEHAMHNLPAVREHISRSYEMPSATNVREKYGIKYNTPFAEKEEADYVITRPFVDAPPESLEAQLTAGSLRGPNMFASFPMVFSKTKQGVKSGGGTEGDGMVVVHLGKNLCGYKGVIHGGLIATLFDEALARSAFYSLPHHVGVTGKLELRYRKPVAADRFYLIETEVVETVGRKCFVAGFLLDPKNRDVLAEANGVFIEPRWAKYASWVGSVDMRKHLDK</sequence>
<dbReference type="PANTHER" id="PTHR47260:SF1">
    <property type="entry name" value="UPF0644 PROTEIN PB2B4.06"/>
    <property type="match status" value="1"/>
</dbReference>
<dbReference type="Proteomes" id="UP000269793">
    <property type="component" value="Chromosome V"/>
</dbReference>
<evidence type="ECO:0000313" key="3">
    <source>
        <dbReference type="Proteomes" id="UP000269793"/>
    </source>
</evidence>
<proteinExistence type="predicted"/>
<dbReference type="STRING" id="425264.A0A3G2S755"/>
<dbReference type="EMBL" id="CP033152">
    <property type="protein sequence ID" value="AYO43873.1"/>
    <property type="molecule type" value="Genomic_DNA"/>
</dbReference>
<dbReference type="OrthoDB" id="506431at2759"/>
<dbReference type="SUPFAM" id="SSF54637">
    <property type="entry name" value="Thioesterase/thiol ester dehydrase-isomerase"/>
    <property type="match status" value="1"/>
</dbReference>